<dbReference type="Pfam" id="PF21090">
    <property type="entry name" value="P-loop_SecA"/>
    <property type="match status" value="1"/>
</dbReference>
<dbReference type="GO" id="GO:0065002">
    <property type="term" value="P:intracellular protein transmembrane transport"/>
    <property type="evidence" value="ECO:0007669"/>
    <property type="project" value="UniProtKB-UniRule"/>
</dbReference>
<comment type="catalytic activity">
    <reaction evidence="12">
        <text>ATP + H2O + cellular proteinSide 1 = ADP + phosphate + cellular proteinSide 2.</text>
        <dbReference type="EC" id="7.4.2.8"/>
    </reaction>
</comment>
<evidence type="ECO:0000256" key="4">
    <source>
        <dbReference type="ARBA" id="ARBA00022475"/>
    </source>
</evidence>
<evidence type="ECO:0000256" key="11">
    <source>
        <dbReference type="ARBA" id="ARBA00023136"/>
    </source>
</evidence>
<organism evidence="16 17">
    <name type="scientific">Lacticaseibacillus saniviri JCM 17471 = DSM 24301</name>
    <dbReference type="NCBI Taxonomy" id="1293598"/>
    <lineage>
        <taxon>Bacteria</taxon>
        <taxon>Bacillati</taxon>
        <taxon>Bacillota</taxon>
        <taxon>Bacilli</taxon>
        <taxon>Lactobacillales</taxon>
        <taxon>Lactobacillaceae</taxon>
        <taxon>Lacticaseibacillus</taxon>
    </lineage>
</organism>
<dbReference type="HAMAP" id="MF_01382">
    <property type="entry name" value="SecA"/>
    <property type="match status" value="1"/>
</dbReference>
<feature type="domain" description="Helicase ATP-binding" evidence="13">
    <location>
        <begin position="65"/>
        <end position="228"/>
    </location>
</feature>
<dbReference type="InterPro" id="IPR000185">
    <property type="entry name" value="SecA"/>
</dbReference>
<feature type="domain" description="Helicase C-terminal" evidence="14">
    <location>
        <begin position="396"/>
        <end position="551"/>
    </location>
</feature>
<dbReference type="GO" id="GO:0005886">
    <property type="term" value="C:plasma membrane"/>
    <property type="evidence" value="ECO:0007669"/>
    <property type="project" value="UniProtKB-SubCell"/>
</dbReference>
<dbReference type="SUPFAM" id="SSF52540">
    <property type="entry name" value="P-loop containing nucleoside triphosphate hydrolases"/>
    <property type="match status" value="2"/>
</dbReference>
<accession>A0A0R2MUM1</accession>
<dbReference type="GO" id="GO:0005829">
    <property type="term" value="C:cytosol"/>
    <property type="evidence" value="ECO:0007669"/>
    <property type="project" value="TreeGrafter"/>
</dbReference>
<dbReference type="FunFam" id="3.40.50.300:FF:000429">
    <property type="entry name" value="Preprotein translocase subunit SecA"/>
    <property type="match status" value="1"/>
</dbReference>
<dbReference type="PRINTS" id="PR00906">
    <property type="entry name" value="SECA"/>
</dbReference>
<dbReference type="GO" id="GO:0005524">
    <property type="term" value="F:ATP binding"/>
    <property type="evidence" value="ECO:0007669"/>
    <property type="project" value="UniProtKB-UniRule"/>
</dbReference>
<dbReference type="CDD" id="cd18803">
    <property type="entry name" value="SF2_C_secA"/>
    <property type="match status" value="1"/>
</dbReference>
<feature type="domain" description="SecA family profile" evidence="15">
    <location>
        <begin position="1"/>
        <end position="552"/>
    </location>
</feature>
<dbReference type="GO" id="GO:0043952">
    <property type="term" value="P:protein transport by the Sec complex"/>
    <property type="evidence" value="ECO:0007669"/>
    <property type="project" value="TreeGrafter"/>
</dbReference>
<dbReference type="Gene3D" id="1.10.3060.10">
    <property type="entry name" value="Helical scaffold and wing domains of SecA"/>
    <property type="match status" value="1"/>
</dbReference>
<dbReference type="InterPro" id="IPR036266">
    <property type="entry name" value="SecA_Wing/Scaffold_sf"/>
</dbReference>
<dbReference type="CDD" id="cd17928">
    <property type="entry name" value="DEXDc_SecA"/>
    <property type="match status" value="1"/>
</dbReference>
<dbReference type="Pfam" id="PF01043">
    <property type="entry name" value="SecA_PP_bind"/>
    <property type="match status" value="1"/>
</dbReference>
<dbReference type="PROSITE" id="PS51192">
    <property type="entry name" value="HELICASE_ATP_BIND_1"/>
    <property type="match status" value="1"/>
</dbReference>
<evidence type="ECO:0000256" key="8">
    <source>
        <dbReference type="ARBA" id="ARBA00022927"/>
    </source>
</evidence>
<dbReference type="InterPro" id="IPR011130">
    <property type="entry name" value="SecA_preprotein_X-link_dom"/>
</dbReference>
<dbReference type="NCBIfam" id="NF006630">
    <property type="entry name" value="PRK09200.1"/>
    <property type="match status" value="1"/>
</dbReference>
<dbReference type="GO" id="GO:0006605">
    <property type="term" value="P:protein targeting"/>
    <property type="evidence" value="ECO:0007669"/>
    <property type="project" value="UniProtKB-UniRule"/>
</dbReference>
<keyword evidence="7 12" id="KW-0067">ATP-binding</keyword>
<evidence type="ECO:0000313" key="17">
    <source>
        <dbReference type="Proteomes" id="UP000050969"/>
    </source>
</evidence>
<dbReference type="InterPro" id="IPR011116">
    <property type="entry name" value="SecA_Wing/Scaffold"/>
</dbReference>
<evidence type="ECO:0000256" key="2">
    <source>
        <dbReference type="ARBA" id="ARBA00007650"/>
    </source>
</evidence>
<evidence type="ECO:0000256" key="5">
    <source>
        <dbReference type="ARBA" id="ARBA00022490"/>
    </source>
</evidence>
<protein>
    <recommendedName>
        <fullName evidence="12">Protein translocase subunit SecA</fullName>
        <ecNumber evidence="12">7.4.2.8</ecNumber>
    </recommendedName>
</protein>
<keyword evidence="11 12" id="KW-0472">Membrane</keyword>
<dbReference type="EC" id="7.4.2.8" evidence="12"/>
<comment type="caution">
    <text evidence="16">The sequence shown here is derived from an EMBL/GenBank/DDBJ whole genome shotgun (WGS) entry which is preliminary data.</text>
</comment>
<keyword evidence="4 12" id="KW-1003">Cell membrane</keyword>
<keyword evidence="9 12" id="KW-1278">Translocase</keyword>
<dbReference type="PANTHER" id="PTHR30612:SF0">
    <property type="entry name" value="CHLOROPLAST PROTEIN-TRANSPORTING ATPASE"/>
    <property type="match status" value="1"/>
</dbReference>
<dbReference type="STRING" id="1293598.IV56_GL002268"/>
<dbReference type="InterPro" id="IPR027417">
    <property type="entry name" value="P-loop_NTPase"/>
</dbReference>
<dbReference type="InterPro" id="IPR014018">
    <property type="entry name" value="SecA_motor_DEAD"/>
</dbReference>
<keyword evidence="8 12" id="KW-0653">Protein transport</keyword>
<dbReference type="Gene3D" id="3.90.1440.10">
    <property type="entry name" value="SecA, preprotein cross-linking domain"/>
    <property type="match status" value="1"/>
</dbReference>
<evidence type="ECO:0000256" key="3">
    <source>
        <dbReference type="ARBA" id="ARBA00022448"/>
    </source>
</evidence>
<feature type="binding site" evidence="12">
    <location>
        <position position="63"/>
    </location>
    <ligand>
        <name>ATP</name>
        <dbReference type="ChEBI" id="CHEBI:30616"/>
    </ligand>
</feature>
<evidence type="ECO:0000259" key="15">
    <source>
        <dbReference type="PROSITE" id="PS51196"/>
    </source>
</evidence>
<comment type="subcellular location">
    <subcellularLocation>
        <location evidence="12">Cell membrane</location>
        <topology evidence="12">Peripheral membrane protein</topology>
        <orientation evidence="12">Cytoplasmic side</orientation>
    </subcellularLocation>
    <subcellularLocation>
        <location evidence="12">Cytoplasm</location>
    </subcellularLocation>
    <subcellularLocation>
        <location evidence="1">Membrane</location>
        <topology evidence="1">Peripheral membrane protein</topology>
    </subcellularLocation>
    <text evidence="12">Distribution is 50-50.</text>
</comment>
<evidence type="ECO:0000256" key="9">
    <source>
        <dbReference type="ARBA" id="ARBA00022967"/>
    </source>
</evidence>
<dbReference type="SMART" id="SM00958">
    <property type="entry name" value="SecA_PP_bind"/>
    <property type="match status" value="1"/>
</dbReference>
<dbReference type="SUPFAM" id="SSF81767">
    <property type="entry name" value="Pre-protein crosslinking domain of SecA"/>
    <property type="match status" value="1"/>
</dbReference>
<comment type="function">
    <text evidence="12">Part of the Sec protein translocase complex. Interacts with the SecYEG preprotein conducting channel. Has a central role in coupling the hydrolysis of ATP to the transfer of proteins into and across the cell membrane, serving as an ATP-driven molecular motor driving the stepwise translocation of polypeptide chains across the membrane.</text>
</comment>
<dbReference type="InterPro" id="IPR022490">
    <property type="entry name" value="SecA2"/>
</dbReference>
<dbReference type="GO" id="GO:0008564">
    <property type="term" value="F:protein-exporting ATPase activity"/>
    <property type="evidence" value="ECO:0007669"/>
    <property type="project" value="UniProtKB-EC"/>
</dbReference>
<gene>
    <name evidence="12" type="primary">secA</name>
    <name evidence="16" type="ORF">IV56_GL002268</name>
</gene>
<evidence type="ECO:0000259" key="13">
    <source>
        <dbReference type="PROSITE" id="PS51192"/>
    </source>
</evidence>
<dbReference type="SMART" id="SM00957">
    <property type="entry name" value="SecA_DEAD"/>
    <property type="match status" value="1"/>
</dbReference>
<dbReference type="SUPFAM" id="SSF81886">
    <property type="entry name" value="Helical scaffold and wing domains of SecA"/>
    <property type="match status" value="1"/>
</dbReference>
<dbReference type="Pfam" id="PF07516">
    <property type="entry name" value="SecA_SW"/>
    <property type="match status" value="1"/>
</dbReference>
<sequence length="777" mass="87036">MDRVIATAKDYRELSDKDLQHKTIEFREALASGQTLEQLIVPAYATVVEADRRILGLTPFPVQILGAIVMQYGNIAEMKTGEGKTLTATMPMYLNGLTGPGNFLITANSYLANRDAENLGRVYRFLGLTVMAGSAKAGQDDKDLDKDAIYASDIVYTTNSTLGFDYLIDNLAASQDEQHMRGFKFALIDEIDAVLLDMAQTPLIISGAPRVQSNLFESADQMITLLQKDEDLKLSDDTKKVWFTEQGMAKMTAFFDVGDLLSEANRDLYRHLVMALQAHYLYRRNRDYVIEDGEVALLDVANGRTLDGMRLEAGLHQAIEAKEGVKLTNQTRAMASVTYQNLFRMFPKLAGMTGTALTDADELRETYNVSVIPIPTNKPSIRIDQPDKLFVTNEQKIYASVEAVEAAHKIGRPVLIETGSVSMSNLYSRVLLQRGIVHTLLNARSAPKEAWIVREAGQPGAVTVATSMAGRGTDIALGEGVEAMGGLLVIGTERMTSARIDNQLRGRAGRQGEPGETAFFVSLEDKVVLENAPKRIGRFRQRYEATHEDTAMTEPLTKRRYRRVIQKSQATAEKNERGQRFQTLQFDEVFRLQRDAIYRTRDELMDATDLSSLIESLFERVAAAQAPKAPREHTAALIDFVVNHIDYEYTADALLAQIDRNATKKSVQSLLVTLMQKQLTKQHQQLPDESQFLYFQKLVILKAIDVAWVEQVDNLQQLRNITSNRSKAQRDPVYEYQKEAQRSFDLMKADIADKAVRNLMLSQMVNNIDGTVEVTYP</sequence>
<dbReference type="GO" id="GO:0017038">
    <property type="term" value="P:protein import"/>
    <property type="evidence" value="ECO:0007669"/>
    <property type="project" value="InterPro"/>
</dbReference>
<feature type="binding site" evidence="12">
    <location>
        <position position="474"/>
    </location>
    <ligand>
        <name>ATP</name>
        <dbReference type="ChEBI" id="CHEBI:30616"/>
    </ligand>
</feature>
<dbReference type="Pfam" id="PF07517">
    <property type="entry name" value="SecA_DEAD"/>
    <property type="match status" value="1"/>
</dbReference>
<dbReference type="PANTHER" id="PTHR30612">
    <property type="entry name" value="SECA INNER MEMBRANE COMPONENT OF SEC PROTEIN SECRETION SYSTEM"/>
    <property type="match status" value="1"/>
</dbReference>
<proteinExistence type="inferred from homology"/>
<evidence type="ECO:0000256" key="6">
    <source>
        <dbReference type="ARBA" id="ARBA00022741"/>
    </source>
</evidence>
<dbReference type="InterPro" id="IPR001650">
    <property type="entry name" value="Helicase_C-like"/>
</dbReference>
<dbReference type="InterPro" id="IPR036670">
    <property type="entry name" value="SecA_X-link_sf"/>
</dbReference>
<dbReference type="InterPro" id="IPR014001">
    <property type="entry name" value="Helicase_ATP-bd"/>
</dbReference>
<keyword evidence="6 12" id="KW-0547">Nucleotide-binding</keyword>
<evidence type="ECO:0000256" key="7">
    <source>
        <dbReference type="ARBA" id="ARBA00022840"/>
    </source>
</evidence>
<keyword evidence="17" id="KW-1185">Reference proteome</keyword>
<comment type="similarity">
    <text evidence="2 12">Belongs to the SecA family.</text>
</comment>
<dbReference type="PROSITE" id="PS51194">
    <property type="entry name" value="HELICASE_CTER"/>
    <property type="match status" value="1"/>
</dbReference>
<evidence type="ECO:0000259" key="14">
    <source>
        <dbReference type="PROSITE" id="PS51194"/>
    </source>
</evidence>
<feature type="binding site" evidence="12">
    <location>
        <begin position="81"/>
        <end position="85"/>
    </location>
    <ligand>
        <name>ATP</name>
        <dbReference type="ChEBI" id="CHEBI:30616"/>
    </ligand>
</feature>
<dbReference type="NCBIfam" id="TIGR03714">
    <property type="entry name" value="secA2"/>
    <property type="match status" value="1"/>
</dbReference>
<evidence type="ECO:0000256" key="1">
    <source>
        <dbReference type="ARBA" id="ARBA00004170"/>
    </source>
</evidence>
<evidence type="ECO:0000256" key="10">
    <source>
        <dbReference type="ARBA" id="ARBA00023010"/>
    </source>
</evidence>
<evidence type="ECO:0000313" key="16">
    <source>
        <dbReference type="EMBL" id="KRO15501.1"/>
    </source>
</evidence>
<dbReference type="InterPro" id="IPR044722">
    <property type="entry name" value="SecA_SF2_C"/>
</dbReference>
<dbReference type="Proteomes" id="UP000050969">
    <property type="component" value="Unassembled WGS sequence"/>
</dbReference>
<dbReference type="InterPro" id="IPR011115">
    <property type="entry name" value="SecA_DEAD"/>
</dbReference>
<dbReference type="EMBL" id="JQCE01000064">
    <property type="protein sequence ID" value="KRO15501.1"/>
    <property type="molecule type" value="Genomic_DNA"/>
</dbReference>
<dbReference type="Gene3D" id="3.40.50.300">
    <property type="entry name" value="P-loop containing nucleotide triphosphate hydrolases"/>
    <property type="match status" value="2"/>
</dbReference>
<evidence type="ECO:0000256" key="12">
    <source>
        <dbReference type="HAMAP-Rule" id="MF_01382"/>
    </source>
</evidence>
<dbReference type="AlphaFoldDB" id="A0A0R2MUM1"/>
<dbReference type="GO" id="GO:0031522">
    <property type="term" value="C:cell envelope Sec protein transport complex"/>
    <property type="evidence" value="ECO:0007669"/>
    <property type="project" value="TreeGrafter"/>
</dbReference>
<dbReference type="PATRIC" id="fig|1293598.4.peg.2369"/>
<keyword evidence="10 12" id="KW-0811">Translocation</keyword>
<reference evidence="16 17" key="1">
    <citation type="journal article" date="2015" name="Genome Announc.">
        <title>Expanding the biotechnology potential of lactobacilli through comparative genomics of 213 strains and associated genera.</title>
        <authorList>
            <person name="Sun Z."/>
            <person name="Harris H.M."/>
            <person name="McCann A."/>
            <person name="Guo C."/>
            <person name="Argimon S."/>
            <person name="Zhang W."/>
            <person name="Yang X."/>
            <person name="Jeffery I.B."/>
            <person name="Cooney J.C."/>
            <person name="Kagawa T.F."/>
            <person name="Liu W."/>
            <person name="Song Y."/>
            <person name="Salvetti E."/>
            <person name="Wrobel A."/>
            <person name="Rasinkangas P."/>
            <person name="Parkhill J."/>
            <person name="Rea M.C."/>
            <person name="O'Sullivan O."/>
            <person name="Ritari J."/>
            <person name="Douillard F.P."/>
            <person name="Paul Ross R."/>
            <person name="Yang R."/>
            <person name="Briner A.E."/>
            <person name="Felis G.E."/>
            <person name="de Vos W.M."/>
            <person name="Barrangou R."/>
            <person name="Klaenhammer T.R."/>
            <person name="Caufield P.W."/>
            <person name="Cui Y."/>
            <person name="Zhang H."/>
            <person name="O'Toole P.W."/>
        </authorList>
    </citation>
    <scope>NUCLEOTIDE SEQUENCE [LARGE SCALE GENOMIC DNA]</scope>
    <source>
        <strain evidence="16 17">DSM 24301</strain>
    </source>
</reference>
<name>A0A0R2MUM1_9LACO</name>
<dbReference type="PROSITE" id="PS51196">
    <property type="entry name" value="SECA_MOTOR_DEAD"/>
    <property type="match status" value="1"/>
</dbReference>
<comment type="subunit">
    <text evidence="12">Monomer and homodimer. Part of the essential Sec protein translocation apparatus which comprises SecA, SecYEG and auxiliary proteins SecDF. Other proteins may also be involved.</text>
</comment>
<keyword evidence="3 12" id="KW-0813">Transport</keyword>
<keyword evidence="5 12" id="KW-0963">Cytoplasm</keyword>